<keyword evidence="1" id="KW-0472">Membrane</keyword>
<dbReference type="EMBL" id="CP036272">
    <property type="protein sequence ID" value="QDT62243.1"/>
    <property type="molecule type" value="Genomic_DNA"/>
</dbReference>
<keyword evidence="4" id="KW-1185">Reference proteome</keyword>
<sequence precursor="true">MNMLKRCLLITSLVTLLLSGRAIAQDDANKTSDQTATDQAASENVLDAGEGGFVILRNAISKPKLPVIFSGSVDAKVTVKSDSVAQQITLQAKVIQGQAKTLTFGIAGQGLVTNVTGKGLTSWAVRKAGKSRFLDLHVSEDVKDLQAIIQVNSNDLSLPAQRELTHLTAGDSIGFAAVISIQHDAQVVAKIAKADGFVPLDGQNGIQRLQTNQGGQIVLQLSRSNGAPAPVEITNSTLIGTLHPNGKSIEFKLRGNAIVSQDDATLKVLSGNAAISKSPSVAGTRLQLVSTGKQTLYQMHFDKPGQYPLELDFVAKLDEHQDWRHMDFTVAASAVVPIALKGIEPSIEFQASKDTIVPNRQGEDWVGFLPASGRALVRWKQSREESSGKLFFTTSGFTETKIGAGLLRQAHRVSYQILQGELSRIDMTIAGPGEILEVQGANIISWKVLPADDQADPTTSRTLQIVLSQPINAKADFVIQTQTALGAFPIEAKAMRLTPVDAVRHSGYVRLSNLGSVRLEPTEISGLTQLAPEQFPAEAIEARQVFAYRFPTSEYNYGVLADRVQPEVSVSQISVYRLTETEQSLQADIELDIREAPIREWDVHIPDDHTVVSATGANVADYIVASEIDAGQNVRNLKIVFRGDVSGRQLVRLVLEKTQNAATGDWQLRPIQFPETKSVRGDIGVAADPGYRLTTGTTDHLAEKSLASFPTPTQNLQQAFRIRQADWSATMQVEQLERSVQSDVFHLYSLSQETVYGSALINYFVTGAPVSQWKLTVPQSLGNVNVDGQDVRTWRREEDTLIVTLHQPVMGAFTLLVTFEENPGEGGGTFQAGLITPQEVQNERGYIQVVSPMQVELEAQTVSDGMLVLDPLELPAELRLLSTAPALGTWQYTERPFNLSLNVRWFQPGTTAAQIVEFSEVNSDVTKDGQLATEITYYVKSLGGRSLKVKLPADPVRLWDVSVDGKPVNARQTKDATLIPLPGGDPNRPIPVTLRISKPAVKSTQPVLSLPVVFAPVLKTQWRIHSDKHQVLVPVSKEIAPPKPVLAETGFQWIVKQGIWLLIRIGFFVALATWLLRRSAIYKVFGIAAGIAAFAVAITATDVAMNHGSQIQQLELNLPVLSSGEAVEVAVNNLPTWMVQVSWPGVGLTVAAIILLLASYRLKSQPKRPAVQQFAVCLLAVATLLQPNGAPGLFVLIAAWLVAYLIAPQLWAFAKFVWPWGREGWKNFRKKRAAVKAAKQEARSDVVSKTATTGVLLLAILFSNASQAGAEVPAGFVAADSINQQWQIQHQENRLTATGQVSIAGRPGDRFLLLKAPATLTRFEGQGLRLSKQVIPQLGMAYVISIPVPENQPAGEPAMADYQAEFDFQLEDIQHRQGIAVLTGPAALRKIDVQLDQADWEISCNTAVRVEPSAGKDKTEATVLLGLGDATVTLKPMARDVTTEETQFFVESSNLFIPGPGVVDGTHQLNVRTSQGQVSSLDVMIPAGFMVSSVDGPIGAWQFDAEKQQLKVAIEPAQSGAFEVMIQTQRGLDTLPADVALSPVTVDQPDGQVGLVAVAFGPDAQPEKVDTNNLSAVNLSDFDARLLNGRKVAIHKVYRYGAEGGDLTARVVPVDAEVRLMSEQVLSIGDERVVLAVNFAAGISRAGLFQLSFPLPDGFEVESLTGASLSHWSEIDDNGGRRVIMHLNGKTIGAQSFSLTLTGTTAAEGGQWQVPRFELDQAERSSGKLIVRPTTGLRLRAVSRLNVTEIDPRSLGGQGQGAIAFNLLQSDWDLVLGIEKLDPWVIAQVLHEVTLREGQTRSTLMIDLDVQNASIRTFPITVPLADDAVLKTLRAAGEKVADMVRVSPDSNVWELQFKERIVGKTMVRIEYERRGQRTNDTESLVPFVFPQARQLAYFFGVRTGGRLEIEAEALTQGWQQADWNAVPQALRASGLRSAPMILLRAVNPAGALGVSVKRHSIADSLKLRVTEGRLTSVLSPTGDQLTAVDVTMEVMQRSSLSVGLPQGGELISIFVNGESVNSIRLGQNSNTWQFYVLPGLQDRTATVSFVYSVTGGDLKNLKLLSPELSVPLKDIQWDVIAPLGFELTDDDGNMELTGHPVRMSYDRQDYEQLVNSERQAKQANAVNMLRQAGQLLQQGDRSKANWVFNSVANQYALDAATNEDVRVQLENLQTEQAIVGLNSRRQRLFLDNSDDQSATLDQQWKQAATTNPILQQNQVNFRPQQLSALLQGNSSADNQALLKIAARLVQHQHSTQPAPQAIRINMPEEGNVYTFRRSVQVAEKAPLEIEVDVQLERRLKTWQVAATVLLLAIMAVVMFVARKPAATTQTAGA</sequence>
<dbReference type="Proteomes" id="UP000315003">
    <property type="component" value="Chromosome"/>
</dbReference>
<feature type="transmembrane region" description="Helical" evidence="1">
    <location>
        <begin position="1058"/>
        <end position="1076"/>
    </location>
</feature>
<feature type="transmembrane region" description="Helical" evidence="1">
    <location>
        <begin position="1081"/>
        <end position="1100"/>
    </location>
</feature>
<accession>A0A517T1K2</accession>
<feature type="transmembrane region" description="Helical" evidence="1">
    <location>
        <begin position="2302"/>
        <end position="2321"/>
    </location>
</feature>
<feature type="transmembrane region" description="Helical" evidence="1">
    <location>
        <begin position="1193"/>
        <end position="1221"/>
    </location>
</feature>
<evidence type="ECO:0000256" key="1">
    <source>
        <dbReference type="SAM" id="Phobius"/>
    </source>
</evidence>
<feature type="chain" id="PRO_5022106823" evidence="2">
    <location>
        <begin position="25"/>
        <end position="2333"/>
    </location>
</feature>
<protein>
    <submittedName>
        <fullName evidence="3">Uncharacterized protein</fullName>
    </submittedName>
</protein>
<evidence type="ECO:0000256" key="2">
    <source>
        <dbReference type="SAM" id="SignalP"/>
    </source>
</evidence>
<proteinExistence type="predicted"/>
<evidence type="ECO:0000313" key="4">
    <source>
        <dbReference type="Proteomes" id="UP000315003"/>
    </source>
</evidence>
<name>A0A517T1K2_9BACT</name>
<evidence type="ECO:0000313" key="3">
    <source>
        <dbReference type="EMBL" id="QDT62243.1"/>
    </source>
</evidence>
<feature type="signal peptide" evidence="2">
    <location>
        <begin position="1"/>
        <end position="24"/>
    </location>
</feature>
<gene>
    <name evidence="3" type="ORF">SV7mr_47900</name>
</gene>
<keyword evidence="1" id="KW-0812">Transmembrane</keyword>
<keyword evidence="1" id="KW-1133">Transmembrane helix</keyword>
<reference evidence="3 4" key="1">
    <citation type="submission" date="2019-02" db="EMBL/GenBank/DDBJ databases">
        <title>Deep-cultivation of Planctomycetes and their phenomic and genomic characterization uncovers novel biology.</title>
        <authorList>
            <person name="Wiegand S."/>
            <person name="Jogler M."/>
            <person name="Boedeker C."/>
            <person name="Pinto D."/>
            <person name="Vollmers J."/>
            <person name="Rivas-Marin E."/>
            <person name="Kohn T."/>
            <person name="Peeters S.H."/>
            <person name="Heuer A."/>
            <person name="Rast P."/>
            <person name="Oberbeckmann S."/>
            <person name="Bunk B."/>
            <person name="Jeske O."/>
            <person name="Meyerdierks A."/>
            <person name="Storesund J.E."/>
            <person name="Kallscheuer N."/>
            <person name="Luecker S."/>
            <person name="Lage O.M."/>
            <person name="Pohl T."/>
            <person name="Merkel B.J."/>
            <person name="Hornburger P."/>
            <person name="Mueller R.-W."/>
            <person name="Bruemmer F."/>
            <person name="Labrenz M."/>
            <person name="Spormann A.M."/>
            <person name="Op den Camp H."/>
            <person name="Overmann J."/>
            <person name="Amann R."/>
            <person name="Jetten M.S.M."/>
            <person name="Mascher T."/>
            <person name="Medema M.H."/>
            <person name="Devos D.P."/>
            <person name="Kaster A.-K."/>
            <person name="Ovreas L."/>
            <person name="Rohde M."/>
            <person name="Galperin M.Y."/>
            <person name="Jogler C."/>
        </authorList>
    </citation>
    <scope>NUCLEOTIDE SEQUENCE [LARGE SCALE GENOMIC DNA]</scope>
    <source>
        <strain evidence="3 4">SV_7m_r</strain>
    </source>
</reference>
<keyword evidence="2" id="KW-0732">Signal</keyword>
<organism evidence="3 4">
    <name type="scientific">Stieleria bergensis</name>
    <dbReference type="NCBI Taxonomy" id="2528025"/>
    <lineage>
        <taxon>Bacteria</taxon>
        <taxon>Pseudomonadati</taxon>
        <taxon>Planctomycetota</taxon>
        <taxon>Planctomycetia</taxon>
        <taxon>Pirellulales</taxon>
        <taxon>Pirellulaceae</taxon>
        <taxon>Stieleria</taxon>
    </lineage>
</organism>
<feature type="transmembrane region" description="Helical" evidence="1">
    <location>
        <begin position="1141"/>
        <end position="1158"/>
    </location>
</feature>